<dbReference type="PRINTS" id="PR01210">
    <property type="entry name" value="GGTRANSPTASE"/>
</dbReference>
<proteinExistence type="inferred from homology"/>
<name>A0ABT1G9D5_9GAMM</name>
<evidence type="ECO:0000256" key="5">
    <source>
        <dbReference type="RuleBase" id="RU368036"/>
    </source>
</evidence>
<dbReference type="Gene3D" id="1.10.246.130">
    <property type="match status" value="1"/>
</dbReference>
<evidence type="ECO:0000313" key="8">
    <source>
        <dbReference type="Proteomes" id="UP001523550"/>
    </source>
</evidence>
<dbReference type="EMBL" id="JALJYF010000002">
    <property type="protein sequence ID" value="MCP1727934.1"/>
    <property type="molecule type" value="Genomic_DNA"/>
</dbReference>
<evidence type="ECO:0000256" key="3">
    <source>
        <dbReference type="ARBA" id="ARBA00023315"/>
    </source>
</evidence>
<dbReference type="EC" id="2.3.2.2" evidence="5"/>
<dbReference type="PANTHER" id="PTHR43199:SF6">
    <property type="entry name" value="GLUTATHIONE HYDROLASE PROENZYME"/>
    <property type="match status" value="1"/>
</dbReference>
<dbReference type="InterPro" id="IPR051792">
    <property type="entry name" value="GGT_bact"/>
</dbReference>
<dbReference type="InterPro" id="IPR043137">
    <property type="entry name" value="GGT_ssub_C"/>
</dbReference>
<comment type="similarity">
    <text evidence="5">Belongs to the gamma-glutamyltransferase family.</text>
</comment>
<dbReference type="InterPro" id="IPR000101">
    <property type="entry name" value="GGT_peptidase"/>
</dbReference>
<dbReference type="SUPFAM" id="SSF56235">
    <property type="entry name" value="N-terminal nucleophile aminohydrolases (Ntn hydrolases)"/>
    <property type="match status" value="1"/>
</dbReference>
<keyword evidence="5 7" id="KW-0808">Transferase</keyword>
<dbReference type="Proteomes" id="UP001523550">
    <property type="component" value="Unassembled WGS sequence"/>
</dbReference>
<reference evidence="7 8" key="1">
    <citation type="submission" date="2022-03" db="EMBL/GenBank/DDBJ databases">
        <title>Genomic Encyclopedia of Type Strains, Phase III (KMG-III): the genomes of soil and plant-associated and newly described type strains.</title>
        <authorList>
            <person name="Whitman W."/>
        </authorList>
    </citation>
    <scope>NUCLEOTIDE SEQUENCE [LARGE SCALE GENOMIC DNA]</scope>
    <source>
        <strain evidence="7 8">BSker1</strain>
    </source>
</reference>
<dbReference type="InterPro" id="IPR029055">
    <property type="entry name" value="Ntn_hydrolases_N"/>
</dbReference>
<dbReference type="NCBIfam" id="TIGR00066">
    <property type="entry name" value="g_glut_trans"/>
    <property type="match status" value="1"/>
</dbReference>
<keyword evidence="5 7" id="KW-0378">Hydrolase</keyword>
<comment type="catalytic activity">
    <reaction evidence="4 5">
        <text>an N-terminal (5-L-glutamyl)-[peptide] + an alpha-amino acid = 5-L-glutamyl amino acid + an N-terminal L-alpha-aminoacyl-[peptide]</text>
        <dbReference type="Rhea" id="RHEA:23904"/>
        <dbReference type="Rhea" id="RHEA-COMP:9780"/>
        <dbReference type="Rhea" id="RHEA-COMP:9795"/>
        <dbReference type="ChEBI" id="CHEBI:77644"/>
        <dbReference type="ChEBI" id="CHEBI:78597"/>
        <dbReference type="ChEBI" id="CHEBI:78599"/>
        <dbReference type="ChEBI" id="CHEBI:78608"/>
        <dbReference type="EC" id="2.3.2.2"/>
    </reaction>
</comment>
<keyword evidence="8" id="KW-1185">Reference proteome</keyword>
<dbReference type="GO" id="GO:0103068">
    <property type="term" value="F:leukotriene C4 gamma-glutamyl transferase activity"/>
    <property type="evidence" value="ECO:0007669"/>
    <property type="project" value="UniProtKB-EC"/>
</dbReference>
<organism evidence="7 8">
    <name type="scientific">Natronospira proteinivora</name>
    <dbReference type="NCBI Taxonomy" id="1807133"/>
    <lineage>
        <taxon>Bacteria</taxon>
        <taxon>Pseudomonadati</taxon>
        <taxon>Pseudomonadota</taxon>
        <taxon>Gammaproteobacteria</taxon>
        <taxon>Natronospirales</taxon>
        <taxon>Natronospiraceae</taxon>
        <taxon>Natronospira</taxon>
    </lineage>
</organism>
<protein>
    <recommendedName>
        <fullName evidence="5">Glutathione hydrolase proenzyme</fullName>
        <ecNumber evidence="5">2.3.2.2</ecNumber>
        <ecNumber evidence="5">3.4.19.13</ecNumber>
    </recommendedName>
    <component>
        <recommendedName>
            <fullName evidence="5">Glutathione hydrolase large chain</fullName>
        </recommendedName>
    </component>
    <component>
        <recommendedName>
            <fullName evidence="5">Glutathione hydrolase small chain</fullName>
        </recommendedName>
    </component>
</protein>
<dbReference type="Gene3D" id="3.60.20.40">
    <property type="match status" value="1"/>
</dbReference>
<feature type="signal peptide" evidence="6">
    <location>
        <begin position="1"/>
        <end position="21"/>
    </location>
</feature>
<comment type="catalytic activity">
    <reaction evidence="2 5">
        <text>glutathione + H2O = L-cysteinylglycine + L-glutamate</text>
        <dbReference type="Rhea" id="RHEA:28807"/>
        <dbReference type="ChEBI" id="CHEBI:15377"/>
        <dbReference type="ChEBI" id="CHEBI:29985"/>
        <dbReference type="ChEBI" id="CHEBI:57925"/>
        <dbReference type="ChEBI" id="CHEBI:61694"/>
        <dbReference type="EC" id="3.4.19.13"/>
    </reaction>
</comment>
<dbReference type="GO" id="GO:0036374">
    <property type="term" value="F:glutathione hydrolase activity"/>
    <property type="evidence" value="ECO:0007669"/>
    <property type="project" value="UniProtKB-EC"/>
</dbReference>
<feature type="chain" id="PRO_5045641709" description="Glutathione hydrolase proenzyme" evidence="6">
    <location>
        <begin position="22"/>
        <end position="564"/>
    </location>
</feature>
<dbReference type="PROSITE" id="PS51257">
    <property type="entry name" value="PROKAR_LIPOPROTEIN"/>
    <property type="match status" value="1"/>
</dbReference>
<sequence length="564" mass="60489">MLKLQRLLITLLTALFLTACAGLSPNDGPSPTSEGGAVATAHPLATQAGREILEQGGNAFDAAVAVSAVLAVVEPFGSGVGGGGFWLLHQAGEDRSIMVDGRETAPGEAHAEMYLDEDGEVDDDLSRNGPLAAAIPGQPAALIHITEQYGQLSLEDNLAPAIRLAREGFSVGERYIRGVDFKQDILKRWPAGADVFLDDGDVPEEGWTLKQPDLADTLERIAQQGRAGFYEGELAEQMVTQVREAGGIWQLQDLADYQVVEREPITSEYRGARITAASPPSAGGVALATTLNILEGYDLDAVDEATRIHVISEALRRAYRDRGAWLGDPDFVDMPIERLTSADYAAGLRASIRQDRATPSDHLPDVVSPLEGPQTTHFSIMDRQGNRVGATLSINFWFGSGFMPEGTGVILNNEMDDFSSEPGTPDGFGLVSSKANAIEPGKRMLSSMTPTFVEDERGVAILGSPGGSRIITTVLTGILAYLDGADAEAAVAKPRFHHQYRPDHISHEPDSISASALEALKTKGHELESRDRPWGNLQMVIWNRESGELEAASDPRGEGSPDVY</sequence>
<keyword evidence="6" id="KW-0732">Signal</keyword>
<accession>A0ABT1G9D5</accession>
<comment type="caution">
    <text evidence="7">The sequence shown here is derived from an EMBL/GenBank/DDBJ whole genome shotgun (WGS) entry which is preliminary data.</text>
</comment>
<dbReference type="EC" id="3.4.19.13" evidence="5"/>
<evidence type="ECO:0000256" key="1">
    <source>
        <dbReference type="ARBA" id="ARBA00001049"/>
    </source>
</evidence>
<dbReference type="Pfam" id="PF01019">
    <property type="entry name" value="G_glu_transpept"/>
    <property type="match status" value="1"/>
</dbReference>
<dbReference type="RefSeq" id="WP_253449035.1">
    <property type="nucleotide sequence ID" value="NZ_JALJYF010000002.1"/>
</dbReference>
<keyword evidence="5" id="KW-0317">Glutathione biosynthesis</keyword>
<gene>
    <name evidence="7" type="ORF">J2T60_001934</name>
</gene>
<evidence type="ECO:0000256" key="4">
    <source>
        <dbReference type="ARBA" id="ARBA00047417"/>
    </source>
</evidence>
<evidence type="ECO:0000256" key="6">
    <source>
        <dbReference type="SAM" id="SignalP"/>
    </source>
</evidence>
<comment type="PTM">
    <text evidence="5">Cleaved by autocatalysis into a large and a small subunit.</text>
</comment>
<comment type="catalytic activity">
    <reaction evidence="1 5">
        <text>an S-substituted glutathione + H2O = an S-substituted L-cysteinylglycine + L-glutamate</text>
        <dbReference type="Rhea" id="RHEA:59468"/>
        <dbReference type="ChEBI" id="CHEBI:15377"/>
        <dbReference type="ChEBI" id="CHEBI:29985"/>
        <dbReference type="ChEBI" id="CHEBI:90779"/>
        <dbReference type="ChEBI" id="CHEBI:143103"/>
        <dbReference type="EC" id="3.4.19.13"/>
    </reaction>
</comment>
<dbReference type="InterPro" id="IPR043138">
    <property type="entry name" value="GGT_lsub"/>
</dbReference>
<keyword evidence="5" id="KW-0865">Zymogen</keyword>
<comment type="subunit">
    <text evidence="5">This enzyme consists of two polypeptide chains, which are synthesized in precursor form from a single polypeptide.</text>
</comment>
<evidence type="ECO:0000256" key="2">
    <source>
        <dbReference type="ARBA" id="ARBA00001089"/>
    </source>
</evidence>
<keyword evidence="3 5" id="KW-0012">Acyltransferase</keyword>
<evidence type="ECO:0000313" key="7">
    <source>
        <dbReference type="EMBL" id="MCP1727934.1"/>
    </source>
</evidence>
<dbReference type="PANTHER" id="PTHR43199">
    <property type="entry name" value="GLUTATHIONE HYDROLASE"/>
    <property type="match status" value="1"/>
</dbReference>
<comment type="pathway">
    <text evidence="5">Sulfur metabolism; glutathione metabolism.</text>
</comment>